<dbReference type="AlphaFoldDB" id="A0A2U1TQT4"/>
<keyword evidence="2" id="KW-0813">Transport</keyword>
<organism evidence="5 6">
    <name type="scientific">Brenneria roseae subsp. americana</name>
    <dbReference type="NCBI Taxonomy" id="1508507"/>
    <lineage>
        <taxon>Bacteria</taxon>
        <taxon>Pseudomonadati</taxon>
        <taxon>Pseudomonadota</taxon>
        <taxon>Gammaproteobacteria</taxon>
        <taxon>Enterobacterales</taxon>
        <taxon>Pectobacteriaceae</taxon>
        <taxon>Brenneria</taxon>
    </lineage>
</organism>
<evidence type="ECO:0000256" key="3">
    <source>
        <dbReference type="ARBA" id="ARBA00022729"/>
    </source>
</evidence>
<protein>
    <submittedName>
        <fullName evidence="5">Amino acid ABC transporter substrate-binding protein</fullName>
    </submittedName>
</protein>
<proteinExistence type="inferred from homology"/>
<evidence type="ECO:0000256" key="2">
    <source>
        <dbReference type="ARBA" id="ARBA00022448"/>
    </source>
</evidence>
<dbReference type="Pfam" id="PF00497">
    <property type="entry name" value="SBP_bac_3"/>
    <property type="match status" value="1"/>
</dbReference>
<dbReference type="CDD" id="cd13688">
    <property type="entry name" value="PBP2_GltI_DEBP"/>
    <property type="match status" value="1"/>
</dbReference>
<accession>A0A2U1TQT4</accession>
<evidence type="ECO:0000259" key="4">
    <source>
        <dbReference type="SMART" id="SM00062"/>
    </source>
</evidence>
<reference evidence="5 6" key="1">
    <citation type="submission" date="2018-04" db="EMBL/GenBank/DDBJ databases">
        <title>Brenneria corticis sp.nov.</title>
        <authorList>
            <person name="Li Y."/>
        </authorList>
    </citation>
    <scope>NUCLEOTIDE SEQUENCE [LARGE SCALE GENOMIC DNA]</scope>
    <source>
        <strain evidence="5 6">LMG 27715</strain>
    </source>
</reference>
<dbReference type="PANTHER" id="PTHR30085:SF2">
    <property type="entry name" value="GLUTAMATE_ASPARTATE IMPORT SOLUTE-BINDING PROTEIN"/>
    <property type="match status" value="1"/>
</dbReference>
<dbReference type="GO" id="GO:0005576">
    <property type="term" value="C:extracellular region"/>
    <property type="evidence" value="ECO:0007669"/>
    <property type="project" value="TreeGrafter"/>
</dbReference>
<dbReference type="SUPFAM" id="SSF53850">
    <property type="entry name" value="Periplasmic binding protein-like II"/>
    <property type="match status" value="1"/>
</dbReference>
<dbReference type="SMART" id="SM00062">
    <property type="entry name" value="PBPb"/>
    <property type="match status" value="1"/>
</dbReference>
<evidence type="ECO:0000256" key="1">
    <source>
        <dbReference type="ARBA" id="ARBA00010333"/>
    </source>
</evidence>
<evidence type="ECO:0000313" key="6">
    <source>
        <dbReference type="Proteomes" id="UP000245138"/>
    </source>
</evidence>
<comment type="caution">
    <text evidence="5">The sequence shown here is derived from an EMBL/GenBank/DDBJ whole genome shotgun (WGS) entry which is preliminary data.</text>
</comment>
<feature type="domain" description="Solute-binding protein family 3/N-terminal" evidence="4">
    <location>
        <begin position="33"/>
        <end position="265"/>
    </location>
</feature>
<dbReference type="Proteomes" id="UP000245138">
    <property type="component" value="Unassembled WGS sequence"/>
</dbReference>
<dbReference type="RefSeq" id="WP_109054782.1">
    <property type="nucleotide sequence ID" value="NZ_QDKJ01000009.1"/>
</dbReference>
<dbReference type="PANTHER" id="PTHR30085">
    <property type="entry name" value="AMINO ACID ABC TRANSPORTER PERMEASE"/>
    <property type="match status" value="1"/>
</dbReference>
<dbReference type="InterPro" id="IPR001638">
    <property type="entry name" value="Solute-binding_3/MltF_N"/>
</dbReference>
<gene>
    <name evidence="5" type="ORF">B4923_12960</name>
</gene>
<evidence type="ECO:0000313" key="5">
    <source>
        <dbReference type="EMBL" id="PWC11732.1"/>
    </source>
</evidence>
<name>A0A2U1TQT4_9GAMM</name>
<keyword evidence="3" id="KW-0732">Signal</keyword>
<dbReference type="EMBL" id="QDKJ01000009">
    <property type="protein sequence ID" value="PWC11732.1"/>
    <property type="molecule type" value="Genomic_DNA"/>
</dbReference>
<dbReference type="GO" id="GO:0030288">
    <property type="term" value="C:outer membrane-bounded periplasmic space"/>
    <property type="evidence" value="ECO:0007669"/>
    <property type="project" value="TreeGrafter"/>
</dbReference>
<dbReference type="InterPro" id="IPR051455">
    <property type="entry name" value="Bact_solute-bind_prot3"/>
</dbReference>
<dbReference type="Gene3D" id="3.40.190.10">
    <property type="entry name" value="Periplasmic binding protein-like II"/>
    <property type="match status" value="2"/>
</dbReference>
<dbReference type="OrthoDB" id="9149558at2"/>
<keyword evidence="6" id="KW-1185">Reference proteome</keyword>
<comment type="similarity">
    <text evidence="1">Belongs to the bacterial solute-binding protein 3 family.</text>
</comment>
<sequence length="293" mass="31812">MIAIVCLLPWQLAGAVSPPGSESTLTNIAATKTIKLGHRTDELPFSYVVNGNATGYSVDLCLRIVEGIKTYLKLNEIHIVFVPVTTATRFLLIRNGGIDLECAATTNSAERRKMAEFTFPHFVTATRFVAKTNSGINHIGDLAGRSVSAATGTINVGQLIALNHRLRLNISIMLKKTNEEAFAQVANGKASAFVMDDILLAGLIASSPSPADFVISEDALSRSEPYGILIRPGDLAFKRVVNAELRTIFTDGEIDDIYAKWFLAPVPPDGINLNFPMPPHLKSLFADPKEYLD</sequence>
<dbReference type="GO" id="GO:0006865">
    <property type="term" value="P:amino acid transport"/>
    <property type="evidence" value="ECO:0007669"/>
    <property type="project" value="TreeGrafter"/>
</dbReference>